<keyword evidence="2" id="KW-1185">Reference proteome</keyword>
<dbReference type="Proteomes" id="UP000298061">
    <property type="component" value="Unassembled WGS sequence"/>
</dbReference>
<accession>A0A4Y9ZKB6</accession>
<reference evidence="1 2" key="1">
    <citation type="submission" date="2019-02" db="EMBL/GenBank/DDBJ databases">
        <title>Genome sequencing of the rare red list fungi Hericium alpestre (H. flagellum).</title>
        <authorList>
            <person name="Buettner E."/>
            <person name="Kellner H."/>
        </authorList>
    </citation>
    <scope>NUCLEOTIDE SEQUENCE [LARGE SCALE GENOMIC DNA]</scope>
    <source>
        <strain evidence="1 2">DSM 108284</strain>
    </source>
</reference>
<evidence type="ECO:0000313" key="2">
    <source>
        <dbReference type="Proteomes" id="UP000298061"/>
    </source>
</evidence>
<organism evidence="1 2">
    <name type="scientific">Hericium alpestre</name>
    <dbReference type="NCBI Taxonomy" id="135208"/>
    <lineage>
        <taxon>Eukaryota</taxon>
        <taxon>Fungi</taxon>
        <taxon>Dikarya</taxon>
        <taxon>Basidiomycota</taxon>
        <taxon>Agaricomycotina</taxon>
        <taxon>Agaricomycetes</taxon>
        <taxon>Russulales</taxon>
        <taxon>Hericiaceae</taxon>
        <taxon>Hericium</taxon>
    </lineage>
</organism>
<protein>
    <submittedName>
        <fullName evidence="1">Uncharacterized protein</fullName>
    </submittedName>
</protein>
<dbReference type="AlphaFoldDB" id="A0A4Y9ZKB6"/>
<name>A0A4Y9ZKB6_9AGAM</name>
<sequence>MALALIPDSAVALEGLAARCRGDDWMRRQRDAKGVIVKFNVSLVASMRG</sequence>
<evidence type="ECO:0000313" key="1">
    <source>
        <dbReference type="EMBL" id="TFY75182.1"/>
    </source>
</evidence>
<proteinExistence type="predicted"/>
<gene>
    <name evidence="1" type="ORF">EWM64_g8830</name>
</gene>
<dbReference type="EMBL" id="SFCI01001688">
    <property type="protein sequence ID" value="TFY75182.1"/>
    <property type="molecule type" value="Genomic_DNA"/>
</dbReference>
<comment type="caution">
    <text evidence="1">The sequence shown here is derived from an EMBL/GenBank/DDBJ whole genome shotgun (WGS) entry which is preliminary data.</text>
</comment>